<protein>
    <submittedName>
        <fullName evidence="1">Uncharacterized protein</fullName>
    </submittedName>
</protein>
<sequence>MSVTEVVEQLRRAHARLTEARAAAVVAETTIREGREIFDHGTAGSIWPHVHEIRRLGAEAGDDVRLAHTAIIQAQEIINDYCVSIAGHGIGGAADPPGSMPEASRTDGEADRSPVAAGPTDHGAPSTEEQRADWIADRERAGAVINPQNVTRINKLPDGRIVWVEGKNPDGGEEHILDSQRVEQFGTMRVPKEDIIPLVFAALERGEVIGYSGVNRRVYEVVFKGERRRIAITVTRDGLIVGAHPISLKHKVRTRLHRS</sequence>
<gene>
    <name evidence="1" type="ORF">AHOG_02085</name>
</gene>
<dbReference type="RefSeq" id="WP_093939853.1">
    <property type="nucleotide sequence ID" value="NZ_CP022521.1"/>
</dbReference>
<evidence type="ECO:0000313" key="2">
    <source>
        <dbReference type="Proteomes" id="UP000204221"/>
    </source>
</evidence>
<name>A0A221VXU7_9PSEU</name>
<keyword evidence="2" id="KW-1185">Reference proteome</keyword>
<evidence type="ECO:0000313" key="1">
    <source>
        <dbReference type="EMBL" id="ASO18081.1"/>
    </source>
</evidence>
<dbReference type="KEGG" id="ahg:AHOG_02085"/>
<dbReference type="Proteomes" id="UP000204221">
    <property type="component" value="Chromosome"/>
</dbReference>
<reference evidence="1 2" key="1">
    <citation type="submission" date="2017-07" db="EMBL/GenBank/DDBJ databases">
        <title>Complete genome sequence of Actinoalloteichus hoggarensis DSM 45943, type strain of Actinoalloteichus hoggarensis.</title>
        <authorList>
            <person name="Ruckert C."/>
            <person name="Nouioui I."/>
            <person name="Willmese J."/>
            <person name="van Wezel G."/>
            <person name="Klenk H.-P."/>
            <person name="Kalinowski J."/>
            <person name="Zotchev S.B."/>
        </authorList>
    </citation>
    <scope>NUCLEOTIDE SEQUENCE [LARGE SCALE GENOMIC DNA]</scope>
    <source>
        <strain evidence="1 2">DSM 45943</strain>
    </source>
</reference>
<dbReference type="OrthoDB" id="4499611at2"/>
<dbReference type="EMBL" id="CP022521">
    <property type="protein sequence ID" value="ASO18081.1"/>
    <property type="molecule type" value="Genomic_DNA"/>
</dbReference>
<proteinExistence type="predicted"/>
<accession>A0A221VXU7</accession>
<dbReference type="AlphaFoldDB" id="A0A221VXU7"/>
<organism evidence="1 2">
    <name type="scientific">Actinoalloteichus hoggarensis</name>
    <dbReference type="NCBI Taxonomy" id="1470176"/>
    <lineage>
        <taxon>Bacteria</taxon>
        <taxon>Bacillati</taxon>
        <taxon>Actinomycetota</taxon>
        <taxon>Actinomycetes</taxon>
        <taxon>Pseudonocardiales</taxon>
        <taxon>Pseudonocardiaceae</taxon>
        <taxon>Actinoalloteichus</taxon>
    </lineage>
</organism>